<reference evidence="1 2" key="1">
    <citation type="submission" date="2015-03" db="EMBL/GenBank/DDBJ databases">
        <title>Draft Genome Sequence of Burkholderia andropogonis type strain ICMP2807, isolated from Sorghum bicolor.</title>
        <authorList>
            <person name="Lopes-Santos L."/>
            <person name="Castro D.B."/>
            <person name="Ottoboni L.M."/>
            <person name="Park D."/>
            <person name="Weirc B.S."/>
            <person name="Destefano S.A."/>
        </authorList>
    </citation>
    <scope>NUCLEOTIDE SEQUENCE [LARGE SCALE GENOMIC DNA]</scope>
    <source>
        <strain evidence="1 2">ICMP2807</strain>
    </source>
</reference>
<proteinExistence type="predicted"/>
<dbReference type="Proteomes" id="UP000033618">
    <property type="component" value="Unassembled WGS sequence"/>
</dbReference>
<dbReference type="EMBL" id="LAQU01000005">
    <property type="protein sequence ID" value="KKB64215.1"/>
    <property type="molecule type" value="Genomic_DNA"/>
</dbReference>
<keyword evidence="2" id="KW-1185">Reference proteome</keyword>
<sequence length="68" mass="7474">MLLGTGLLALEMVTIAQSAASTVSRQERGGRDSRPIPVVKRHVRYLLDDAAPDTGRRVVDYRLNLISP</sequence>
<comment type="caution">
    <text evidence="1">The sequence shown here is derived from an EMBL/GenBank/DDBJ whole genome shotgun (WGS) entry which is preliminary data.</text>
</comment>
<protein>
    <submittedName>
        <fullName evidence="1">Uncharacterized protein</fullName>
    </submittedName>
</protein>
<organism evidence="1 2">
    <name type="scientific">Robbsia andropogonis</name>
    <dbReference type="NCBI Taxonomy" id="28092"/>
    <lineage>
        <taxon>Bacteria</taxon>
        <taxon>Pseudomonadati</taxon>
        <taxon>Pseudomonadota</taxon>
        <taxon>Betaproteobacteria</taxon>
        <taxon>Burkholderiales</taxon>
        <taxon>Burkholderiaceae</taxon>
        <taxon>Robbsia</taxon>
    </lineage>
</organism>
<name>A0A0F5K2R0_9BURK</name>
<evidence type="ECO:0000313" key="1">
    <source>
        <dbReference type="EMBL" id="KKB64215.1"/>
    </source>
</evidence>
<accession>A0A0F5K2R0</accession>
<evidence type="ECO:0000313" key="2">
    <source>
        <dbReference type="Proteomes" id="UP000033618"/>
    </source>
</evidence>
<gene>
    <name evidence="1" type="ORF">WM40_06885</name>
</gene>
<dbReference type="PATRIC" id="fig|28092.6.peg.1625"/>
<dbReference type="AlphaFoldDB" id="A0A0F5K2R0"/>